<dbReference type="Ensembl" id="ENSCPBT00000022439.1">
    <property type="protein sequence ID" value="ENSCPBP00000019037.1"/>
    <property type="gene ID" value="ENSCPBG00000009375.1"/>
</dbReference>
<name>A0A8C3HJ46_CHRPI</name>
<dbReference type="InterPro" id="IPR003597">
    <property type="entry name" value="Ig_C1-set"/>
</dbReference>
<keyword evidence="6 11" id="KW-1133">Transmembrane helix</keyword>
<dbReference type="GO" id="GO:0042612">
    <property type="term" value="C:MHC class I protein complex"/>
    <property type="evidence" value="ECO:0007669"/>
    <property type="project" value="UniProtKB-KW"/>
</dbReference>
<comment type="subcellular location">
    <subcellularLocation>
        <location evidence="1">Membrane</location>
        <topology evidence="1">Single-pass type I membrane protein</topology>
    </subcellularLocation>
</comment>
<dbReference type="PANTHER" id="PTHR16675:SF242">
    <property type="entry name" value="MAJOR HISTOCOMPATIBILITY COMPLEX CLASS I-RELATED GENE PROTEIN"/>
    <property type="match status" value="1"/>
</dbReference>
<evidence type="ECO:0000256" key="7">
    <source>
        <dbReference type="ARBA" id="ARBA00023136"/>
    </source>
</evidence>
<dbReference type="FunFam" id="2.60.40.10:FF:000204">
    <property type="entry name" value="Major histocompatibility complex, class I-related protein"/>
    <property type="match status" value="1"/>
</dbReference>
<evidence type="ECO:0000256" key="3">
    <source>
        <dbReference type="ARBA" id="ARBA00022692"/>
    </source>
</evidence>
<evidence type="ECO:0000256" key="6">
    <source>
        <dbReference type="ARBA" id="ARBA00022989"/>
    </source>
</evidence>
<keyword evidence="5" id="KW-0391">Immunity</keyword>
<dbReference type="GO" id="GO:0002474">
    <property type="term" value="P:antigen processing and presentation of peptide antigen via MHC class I"/>
    <property type="evidence" value="ECO:0007669"/>
    <property type="project" value="UniProtKB-KW"/>
</dbReference>
<evidence type="ECO:0000256" key="11">
    <source>
        <dbReference type="SAM" id="Phobius"/>
    </source>
</evidence>
<keyword evidence="7 11" id="KW-0472">Membrane</keyword>
<dbReference type="InterPro" id="IPR037055">
    <property type="entry name" value="MHC_I-like_Ag-recog_sf"/>
</dbReference>
<dbReference type="Pfam" id="PF00129">
    <property type="entry name" value="MHC_I"/>
    <property type="match status" value="1"/>
</dbReference>
<evidence type="ECO:0000256" key="10">
    <source>
        <dbReference type="RuleBase" id="RU004439"/>
    </source>
</evidence>
<organism evidence="13 14">
    <name type="scientific">Chrysemys picta bellii</name>
    <name type="common">Western painted turtle</name>
    <name type="synonym">Emys bellii</name>
    <dbReference type="NCBI Taxonomy" id="8478"/>
    <lineage>
        <taxon>Eukaryota</taxon>
        <taxon>Metazoa</taxon>
        <taxon>Chordata</taxon>
        <taxon>Craniata</taxon>
        <taxon>Vertebrata</taxon>
        <taxon>Euteleostomi</taxon>
        <taxon>Archelosauria</taxon>
        <taxon>Testudinata</taxon>
        <taxon>Testudines</taxon>
        <taxon>Cryptodira</taxon>
        <taxon>Durocryptodira</taxon>
        <taxon>Testudinoidea</taxon>
        <taxon>Emydidae</taxon>
        <taxon>Chrysemys</taxon>
    </lineage>
</organism>
<dbReference type="PROSITE" id="PS50835">
    <property type="entry name" value="IG_LIKE"/>
    <property type="match status" value="1"/>
</dbReference>
<keyword evidence="8" id="KW-1015">Disulfide bond</keyword>
<dbReference type="InterPro" id="IPR011162">
    <property type="entry name" value="MHC_I/II-like_Ag-recog"/>
</dbReference>
<dbReference type="InterPro" id="IPR001039">
    <property type="entry name" value="MHC_I_a_a1/a2"/>
</dbReference>
<keyword evidence="9" id="KW-0325">Glycoprotein</keyword>
<keyword evidence="14" id="KW-1185">Reference proteome</keyword>
<dbReference type="FunFam" id="3.30.500.10:FF:000001">
    <property type="entry name" value="H-2 class I histocompatibility antigen, alpha chain"/>
    <property type="match status" value="1"/>
</dbReference>
<dbReference type="Gene3D" id="3.30.500.10">
    <property type="entry name" value="MHC class I-like antigen recognition-like"/>
    <property type="match status" value="1"/>
</dbReference>
<comment type="similarity">
    <text evidence="10">Belongs to the MHC class I family.</text>
</comment>
<evidence type="ECO:0000313" key="13">
    <source>
        <dbReference type="Ensembl" id="ENSCPBP00000019037.1"/>
    </source>
</evidence>
<dbReference type="InterPro" id="IPR036179">
    <property type="entry name" value="Ig-like_dom_sf"/>
</dbReference>
<keyword evidence="3 11" id="KW-0812">Transmembrane</keyword>
<dbReference type="GO" id="GO:0006955">
    <property type="term" value="P:immune response"/>
    <property type="evidence" value="ECO:0007669"/>
    <property type="project" value="TreeGrafter"/>
</dbReference>
<dbReference type="InterPro" id="IPR003006">
    <property type="entry name" value="Ig/MHC_CS"/>
</dbReference>
<sequence length="384" mass="42860">MNTICGQCRDRNDYPAPPTVLALPKSHVPSVQQGPGRAISPAPAATHHFGGPVAHVATHSLRYFHTAVSDPEPGLPAYVSVGYLDDNLFVECDSDSGRYKPRAQWIKDNVGADYWERGTKRGIAQVQAFGIGMRILMERYNQTGGFHTLQRRSGCEIREDGSIGGSRQLAYDGDDFISFDMNTYTWVAAVKEAEITQRRWNEDTADLQYRKQYTEKGCIEWLRKYQQYGKEALQGREPAAVEVLGKATPDGLTRLSCRVYGFYPRDIAVTWMKNGEMREQETQRGDILPSGDGTYQIQATLEIDPKEGGRYSCLVDHNSLTKPLNVFWGEERPHLRLGFGVFVCIILLCGVLVTKWCLSSSLQHSPAQNAIVPSCLCSFGRLGV</sequence>
<dbReference type="PRINTS" id="PR01638">
    <property type="entry name" value="MHCCLASSI"/>
</dbReference>
<keyword evidence="4" id="KW-0732">Signal</keyword>
<dbReference type="Gene3D" id="2.60.40.10">
    <property type="entry name" value="Immunoglobulins"/>
    <property type="match status" value="1"/>
</dbReference>
<dbReference type="AlphaFoldDB" id="A0A8C3HJ46"/>
<dbReference type="Proteomes" id="UP000694380">
    <property type="component" value="Unplaced"/>
</dbReference>
<evidence type="ECO:0000259" key="12">
    <source>
        <dbReference type="PROSITE" id="PS50835"/>
    </source>
</evidence>
<dbReference type="InterPro" id="IPR007110">
    <property type="entry name" value="Ig-like_dom"/>
</dbReference>
<dbReference type="Pfam" id="PF07654">
    <property type="entry name" value="C1-set"/>
    <property type="match status" value="1"/>
</dbReference>
<protein>
    <recommendedName>
        <fullName evidence="12">Ig-like domain-containing protein</fullName>
    </recommendedName>
</protein>
<dbReference type="GO" id="GO:0009897">
    <property type="term" value="C:external side of plasma membrane"/>
    <property type="evidence" value="ECO:0007669"/>
    <property type="project" value="TreeGrafter"/>
</dbReference>
<evidence type="ECO:0000256" key="1">
    <source>
        <dbReference type="ARBA" id="ARBA00004479"/>
    </source>
</evidence>
<dbReference type="SUPFAM" id="SSF54452">
    <property type="entry name" value="MHC antigen-recognition domain"/>
    <property type="match status" value="1"/>
</dbReference>
<dbReference type="PANTHER" id="PTHR16675">
    <property type="entry name" value="MHC CLASS I-RELATED"/>
    <property type="match status" value="1"/>
</dbReference>
<dbReference type="InterPro" id="IPR050208">
    <property type="entry name" value="MHC_class-I_related"/>
</dbReference>
<dbReference type="GO" id="GO:0005615">
    <property type="term" value="C:extracellular space"/>
    <property type="evidence" value="ECO:0007669"/>
    <property type="project" value="TreeGrafter"/>
</dbReference>
<dbReference type="PROSITE" id="PS00290">
    <property type="entry name" value="IG_MHC"/>
    <property type="match status" value="1"/>
</dbReference>
<keyword evidence="2" id="KW-0490">MHC I</keyword>
<dbReference type="InterPro" id="IPR013783">
    <property type="entry name" value="Ig-like_fold"/>
</dbReference>
<reference evidence="13" key="2">
    <citation type="submission" date="2025-09" db="UniProtKB">
        <authorList>
            <consortium name="Ensembl"/>
        </authorList>
    </citation>
    <scope>IDENTIFICATION</scope>
</reference>
<accession>A0A8C3HJ46</accession>
<evidence type="ECO:0000313" key="14">
    <source>
        <dbReference type="Proteomes" id="UP000694380"/>
    </source>
</evidence>
<dbReference type="GeneTree" id="ENSGT01120000271828"/>
<feature type="transmembrane region" description="Helical" evidence="11">
    <location>
        <begin position="337"/>
        <end position="358"/>
    </location>
</feature>
<dbReference type="SMART" id="SM00407">
    <property type="entry name" value="IGc1"/>
    <property type="match status" value="1"/>
</dbReference>
<evidence type="ECO:0000256" key="8">
    <source>
        <dbReference type="ARBA" id="ARBA00023157"/>
    </source>
</evidence>
<feature type="domain" description="Ig-like" evidence="12">
    <location>
        <begin position="238"/>
        <end position="325"/>
    </location>
</feature>
<dbReference type="InterPro" id="IPR011161">
    <property type="entry name" value="MHC_I-like_Ag-recog"/>
</dbReference>
<evidence type="ECO:0000256" key="2">
    <source>
        <dbReference type="ARBA" id="ARBA00022451"/>
    </source>
</evidence>
<evidence type="ECO:0000256" key="4">
    <source>
        <dbReference type="ARBA" id="ARBA00022729"/>
    </source>
</evidence>
<reference evidence="13" key="1">
    <citation type="submission" date="2025-08" db="UniProtKB">
        <authorList>
            <consortium name="Ensembl"/>
        </authorList>
    </citation>
    <scope>IDENTIFICATION</scope>
</reference>
<evidence type="ECO:0000256" key="9">
    <source>
        <dbReference type="ARBA" id="ARBA00023180"/>
    </source>
</evidence>
<evidence type="ECO:0000256" key="5">
    <source>
        <dbReference type="ARBA" id="ARBA00022859"/>
    </source>
</evidence>
<dbReference type="SUPFAM" id="SSF48726">
    <property type="entry name" value="Immunoglobulin"/>
    <property type="match status" value="1"/>
</dbReference>
<proteinExistence type="inferred from homology"/>